<dbReference type="InterPro" id="IPR013149">
    <property type="entry name" value="ADH-like_C"/>
</dbReference>
<dbReference type="GO" id="GO:0016651">
    <property type="term" value="F:oxidoreductase activity, acting on NAD(P)H"/>
    <property type="evidence" value="ECO:0007669"/>
    <property type="project" value="TreeGrafter"/>
</dbReference>
<evidence type="ECO:0000256" key="2">
    <source>
        <dbReference type="ARBA" id="ARBA00023002"/>
    </source>
</evidence>
<dbReference type="Pfam" id="PF08240">
    <property type="entry name" value="ADH_N"/>
    <property type="match status" value="1"/>
</dbReference>
<dbReference type="OrthoDB" id="9788224at2"/>
<organism evidence="4 5">
    <name type="scientific">Phocoenobacter uteri</name>
    <dbReference type="NCBI Taxonomy" id="146806"/>
    <lineage>
        <taxon>Bacteria</taxon>
        <taxon>Pseudomonadati</taxon>
        <taxon>Pseudomonadota</taxon>
        <taxon>Gammaproteobacteria</taxon>
        <taxon>Pasteurellales</taxon>
        <taxon>Pasteurellaceae</taxon>
        <taxon>Phocoenobacter</taxon>
    </lineage>
</organism>
<dbReference type="Pfam" id="PF00107">
    <property type="entry name" value="ADH_zinc_N"/>
    <property type="match status" value="1"/>
</dbReference>
<keyword evidence="4" id="KW-0808">Transferase</keyword>
<proteinExistence type="predicted"/>
<reference evidence="4 5" key="1">
    <citation type="submission" date="2018-06" db="EMBL/GenBank/DDBJ databases">
        <authorList>
            <consortium name="Pathogen Informatics"/>
            <person name="Doyle S."/>
        </authorList>
    </citation>
    <scope>NUCLEOTIDE SEQUENCE [LARGE SCALE GENOMIC DNA]</scope>
    <source>
        <strain evidence="4 5">NCTC12872</strain>
    </source>
</reference>
<dbReference type="InterPro" id="IPR036291">
    <property type="entry name" value="NAD(P)-bd_dom_sf"/>
</dbReference>
<feature type="domain" description="Enoyl reductase (ER)" evidence="3">
    <location>
        <begin position="12"/>
        <end position="318"/>
    </location>
</feature>
<dbReference type="Proteomes" id="UP000255417">
    <property type="component" value="Unassembled WGS sequence"/>
</dbReference>
<evidence type="ECO:0000313" key="4">
    <source>
        <dbReference type="EMBL" id="SUB59030.1"/>
    </source>
</evidence>
<dbReference type="Gene3D" id="3.40.50.720">
    <property type="entry name" value="NAD(P)-binding Rossmann-like Domain"/>
    <property type="match status" value="1"/>
</dbReference>
<keyword evidence="1" id="KW-0521">NADP</keyword>
<sequence length="320" mass="36255">MNLLLQQTQFSSPLTALQLIEQKLGALAPNQVRIKMAMANINPSDLLSIQGVGQYQHYHKPPRVPGFEGVGYVVESNNHAVKVGEKVVVAHSGTWQKYVDLEPNDCFVIPHTIPEQYASQLYINALTAWAIVQQLQINKNNVVLINAGSSAIGKIFSQFAQALGFKLITVTSRPEYCHKTTQYIIDSNKNIAQQMKAKSIPKPDIILDAIGGKAAEELADLLKDDGQFLVYGSLALTPFSRDFYAKMKKKSIHFQYFFLRDWEKKVGKDQRNIEFYAMLTHFIQHNIELNSEYLVPITDYQTAFRLLEKQDLKGKILFTF</sequence>
<dbReference type="SUPFAM" id="SSF51735">
    <property type="entry name" value="NAD(P)-binding Rossmann-fold domains"/>
    <property type="match status" value="1"/>
</dbReference>
<gene>
    <name evidence="4" type="primary">ppsC</name>
    <name evidence="4" type="ORF">NCTC12872_01004</name>
</gene>
<dbReference type="AlphaFoldDB" id="A0A379C9N5"/>
<dbReference type="EMBL" id="UGTA01000001">
    <property type="protein sequence ID" value="SUB59030.1"/>
    <property type="molecule type" value="Genomic_DNA"/>
</dbReference>
<dbReference type="PANTHER" id="PTHR48106">
    <property type="entry name" value="QUINONE OXIDOREDUCTASE PIG3-RELATED"/>
    <property type="match status" value="1"/>
</dbReference>
<dbReference type="EC" id="2.3.1.41" evidence="4"/>
<evidence type="ECO:0000259" key="3">
    <source>
        <dbReference type="SMART" id="SM00829"/>
    </source>
</evidence>
<dbReference type="SMART" id="SM00829">
    <property type="entry name" value="PKS_ER"/>
    <property type="match status" value="1"/>
</dbReference>
<evidence type="ECO:0000313" key="5">
    <source>
        <dbReference type="Proteomes" id="UP000255417"/>
    </source>
</evidence>
<dbReference type="SUPFAM" id="SSF50129">
    <property type="entry name" value="GroES-like"/>
    <property type="match status" value="1"/>
</dbReference>
<dbReference type="RefSeq" id="WP_115315526.1">
    <property type="nucleotide sequence ID" value="NZ_LWIF01000001.1"/>
</dbReference>
<dbReference type="GO" id="GO:0004315">
    <property type="term" value="F:3-oxoacyl-[acyl-carrier-protein] synthase activity"/>
    <property type="evidence" value="ECO:0007669"/>
    <property type="project" value="UniProtKB-EC"/>
</dbReference>
<evidence type="ECO:0000256" key="1">
    <source>
        <dbReference type="ARBA" id="ARBA00022857"/>
    </source>
</evidence>
<dbReference type="InterPro" id="IPR013154">
    <property type="entry name" value="ADH-like_N"/>
</dbReference>
<dbReference type="CDD" id="cd05282">
    <property type="entry name" value="ETR_like"/>
    <property type="match status" value="1"/>
</dbReference>
<dbReference type="GO" id="GO:0070402">
    <property type="term" value="F:NADPH binding"/>
    <property type="evidence" value="ECO:0007669"/>
    <property type="project" value="TreeGrafter"/>
</dbReference>
<keyword evidence="5" id="KW-1185">Reference proteome</keyword>
<accession>A0A379C9N5</accession>
<keyword evidence="4" id="KW-0012">Acyltransferase</keyword>
<dbReference type="InterPro" id="IPR011032">
    <property type="entry name" value="GroES-like_sf"/>
</dbReference>
<dbReference type="PANTHER" id="PTHR48106:SF2">
    <property type="entry name" value="ZN2+-BINDING DEHYDROGENASE"/>
    <property type="match status" value="1"/>
</dbReference>
<dbReference type="InterPro" id="IPR020843">
    <property type="entry name" value="ER"/>
</dbReference>
<dbReference type="Gene3D" id="3.90.180.10">
    <property type="entry name" value="Medium-chain alcohol dehydrogenases, catalytic domain"/>
    <property type="match status" value="1"/>
</dbReference>
<name>A0A379C9N5_9PAST</name>
<protein>
    <submittedName>
        <fullName evidence="4">Beta-ketoacyl-acyl-carrier-protein synthase I</fullName>
        <ecNumber evidence="4">2.3.1.41</ecNumber>
    </submittedName>
</protein>
<keyword evidence="2" id="KW-0560">Oxidoreductase</keyword>